<accession>A0A645HVI5</accession>
<protein>
    <recommendedName>
        <fullName evidence="2">Methyl-accepting chemotaxis protein</fullName>
    </recommendedName>
</protein>
<reference evidence="1" key="1">
    <citation type="submission" date="2019-08" db="EMBL/GenBank/DDBJ databases">
        <authorList>
            <person name="Kucharzyk K."/>
            <person name="Murdoch R.W."/>
            <person name="Higgins S."/>
            <person name="Loffler F."/>
        </authorList>
    </citation>
    <scope>NUCLEOTIDE SEQUENCE</scope>
</reference>
<comment type="caution">
    <text evidence="1">The sequence shown here is derived from an EMBL/GenBank/DDBJ whole genome shotgun (WGS) entry which is preliminary data.</text>
</comment>
<evidence type="ECO:0008006" key="2">
    <source>
        <dbReference type="Google" id="ProtNLM"/>
    </source>
</evidence>
<dbReference type="AlphaFoldDB" id="A0A645HVI5"/>
<sequence>MFDYNVEQARKALVTMEARLAQLEARGVNIWDQNYRPLLNTKPQKYEVSYIADFERDVRPLGEETLALLKGGIFALIVDTKGYAAVHHLKYSKPLTGDYDADLVGNRTRRIWEDPTGQRAAKNLKPLLLQTYVRDTGEILSEIDLPIMVNGRHWGGLRIGCDSAVLLED</sequence>
<organism evidence="1">
    <name type="scientific">bioreactor metagenome</name>
    <dbReference type="NCBI Taxonomy" id="1076179"/>
    <lineage>
        <taxon>unclassified sequences</taxon>
        <taxon>metagenomes</taxon>
        <taxon>ecological metagenomes</taxon>
    </lineage>
</organism>
<evidence type="ECO:0000313" key="1">
    <source>
        <dbReference type="EMBL" id="MPN42209.1"/>
    </source>
</evidence>
<proteinExistence type="predicted"/>
<name>A0A645HVI5_9ZZZZ</name>
<gene>
    <name evidence="1" type="ORF">SDC9_189765</name>
</gene>
<dbReference type="EMBL" id="VSSQ01099794">
    <property type="protein sequence ID" value="MPN42209.1"/>
    <property type="molecule type" value="Genomic_DNA"/>
</dbReference>